<feature type="signal peptide" evidence="1">
    <location>
        <begin position="1"/>
        <end position="21"/>
    </location>
</feature>
<evidence type="ECO:0000256" key="1">
    <source>
        <dbReference type="SAM" id="SignalP"/>
    </source>
</evidence>
<comment type="caution">
    <text evidence="2">The sequence shown here is derived from an EMBL/GenBank/DDBJ whole genome shotgun (WGS) entry which is preliminary data.</text>
</comment>
<proteinExistence type="predicted"/>
<keyword evidence="1" id="KW-0732">Signal</keyword>
<evidence type="ECO:0000313" key="2">
    <source>
        <dbReference type="EMBL" id="MBC3844835.1"/>
    </source>
</evidence>
<evidence type="ECO:0008006" key="4">
    <source>
        <dbReference type="Google" id="ProtNLM"/>
    </source>
</evidence>
<accession>A0ABR6XXV8</accession>
<gene>
    <name evidence="2" type="ORF">H6H04_00450</name>
</gene>
<reference evidence="2 3" key="1">
    <citation type="submission" date="2020-08" db="EMBL/GenBank/DDBJ databases">
        <title>Winogradskyella ouciana sp. nov., isolated from the hadal seawater of the Mariana Trench.</title>
        <authorList>
            <person name="He X."/>
        </authorList>
    </citation>
    <scope>NUCLEOTIDE SEQUENCE [LARGE SCALE GENOMIC DNA]</scope>
    <source>
        <strain evidence="2 3">KCTC 22026</strain>
    </source>
</reference>
<feature type="chain" id="PRO_5047091242" description="Outer membrane protein beta-barrel domain-containing protein" evidence="1">
    <location>
        <begin position="22"/>
        <end position="177"/>
    </location>
</feature>
<dbReference type="Proteomes" id="UP000607435">
    <property type="component" value="Unassembled WGS sequence"/>
</dbReference>
<dbReference type="RefSeq" id="WP_186843978.1">
    <property type="nucleotide sequence ID" value="NZ_JACOME010000001.1"/>
</dbReference>
<keyword evidence="3" id="KW-1185">Reference proteome</keyword>
<dbReference type="EMBL" id="JACOME010000001">
    <property type="protein sequence ID" value="MBC3844835.1"/>
    <property type="molecule type" value="Genomic_DNA"/>
</dbReference>
<evidence type="ECO:0000313" key="3">
    <source>
        <dbReference type="Proteomes" id="UP000607435"/>
    </source>
</evidence>
<sequence>MIKRQLVIVFLLLSCFCFSQSGENEIPKAPTKFEVIVSPGVFIQKEIFTEFNIIIGKISDDFPPKMFPIVGVEGLRIGLETNFNGNDEFIIAPKLGYEISLTFFSIRLSALNYFKNHQSEFRILPEVGASLGGMFNLTYGYGISFKNSIRSISNHRLALSINLNKRLHKANIRLLGL</sequence>
<protein>
    <recommendedName>
        <fullName evidence="4">Outer membrane protein beta-barrel domain-containing protein</fullName>
    </recommendedName>
</protein>
<dbReference type="PROSITE" id="PS51257">
    <property type="entry name" value="PROKAR_LIPOPROTEIN"/>
    <property type="match status" value="1"/>
</dbReference>
<organism evidence="2 3">
    <name type="scientific">Winogradskyella echinorum</name>
    <dbReference type="NCBI Taxonomy" id="538189"/>
    <lineage>
        <taxon>Bacteria</taxon>
        <taxon>Pseudomonadati</taxon>
        <taxon>Bacteroidota</taxon>
        <taxon>Flavobacteriia</taxon>
        <taxon>Flavobacteriales</taxon>
        <taxon>Flavobacteriaceae</taxon>
        <taxon>Winogradskyella</taxon>
    </lineage>
</organism>
<name>A0ABR6XXV8_9FLAO</name>